<protein>
    <submittedName>
        <fullName evidence="1">DUF5365 family protein</fullName>
    </submittedName>
</protein>
<dbReference type="RefSeq" id="WP_211556696.1">
    <property type="nucleotide sequence ID" value="NZ_JAGVRK010000001.1"/>
</dbReference>
<accession>A0ABS5LBF4</accession>
<organism evidence="1 2">
    <name type="scientific">Metabacillus flavus</name>
    <dbReference type="NCBI Taxonomy" id="2823519"/>
    <lineage>
        <taxon>Bacteria</taxon>
        <taxon>Bacillati</taxon>
        <taxon>Bacillota</taxon>
        <taxon>Bacilli</taxon>
        <taxon>Bacillales</taxon>
        <taxon>Bacillaceae</taxon>
        <taxon>Metabacillus</taxon>
    </lineage>
</organism>
<evidence type="ECO:0000313" key="2">
    <source>
        <dbReference type="Proteomes" id="UP000682403"/>
    </source>
</evidence>
<dbReference type="Proteomes" id="UP000682403">
    <property type="component" value="Unassembled WGS sequence"/>
</dbReference>
<reference evidence="1 2" key="1">
    <citation type="submission" date="2021-04" db="EMBL/GenBank/DDBJ databases">
        <title>Metabacillus sp. strain KIGAM252 whole genome sequence.</title>
        <authorList>
            <person name="Seo M.-J."/>
            <person name="Cho E.-S."/>
            <person name="Hwang C.Y."/>
            <person name="Yoon D.J."/>
        </authorList>
    </citation>
    <scope>NUCLEOTIDE SEQUENCE [LARGE SCALE GENOMIC DNA]</scope>
    <source>
        <strain evidence="1 2">KIGAM252</strain>
    </source>
</reference>
<dbReference type="InterPro" id="IPR020355">
    <property type="entry name" value="Uncharacterised_YhcU"/>
</dbReference>
<comment type="caution">
    <text evidence="1">The sequence shown here is derived from an EMBL/GenBank/DDBJ whole genome shotgun (WGS) entry which is preliminary data.</text>
</comment>
<sequence length="133" mass="15480">MKIVTASTDEQEQHIEELIEEMYKEVFPIYFSDETIGQFEKMSVLKPTEETMIYNGTLKEAFEIMSSLQTLIAVLKHADEQEKQEYAGLYDRNREILGRYGYDLPLSISDFLTAGGQRNLFSRYTRAANKYLI</sequence>
<keyword evidence="2" id="KW-1185">Reference proteome</keyword>
<name>A0ABS5LBF4_9BACI</name>
<gene>
    <name evidence="1" type="ORF">J9317_04670</name>
</gene>
<proteinExistence type="predicted"/>
<evidence type="ECO:0000313" key="1">
    <source>
        <dbReference type="EMBL" id="MBS2968049.1"/>
    </source>
</evidence>
<dbReference type="Pfam" id="PF17326">
    <property type="entry name" value="DUF5365"/>
    <property type="match status" value="1"/>
</dbReference>
<dbReference type="EMBL" id="JAGVRK010000001">
    <property type="protein sequence ID" value="MBS2968049.1"/>
    <property type="molecule type" value="Genomic_DNA"/>
</dbReference>